<feature type="non-terminal residue" evidence="2">
    <location>
        <position position="266"/>
    </location>
</feature>
<gene>
    <name evidence="2" type="ORF">Anas_10152</name>
</gene>
<organism evidence="2 3">
    <name type="scientific">Armadillidium nasatum</name>
    <dbReference type="NCBI Taxonomy" id="96803"/>
    <lineage>
        <taxon>Eukaryota</taxon>
        <taxon>Metazoa</taxon>
        <taxon>Ecdysozoa</taxon>
        <taxon>Arthropoda</taxon>
        <taxon>Crustacea</taxon>
        <taxon>Multicrustacea</taxon>
        <taxon>Malacostraca</taxon>
        <taxon>Eumalacostraca</taxon>
        <taxon>Peracarida</taxon>
        <taxon>Isopoda</taxon>
        <taxon>Oniscidea</taxon>
        <taxon>Crinocheta</taxon>
        <taxon>Armadillidiidae</taxon>
        <taxon>Armadillidium</taxon>
    </lineage>
</organism>
<evidence type="ECO:0000256" key="1">
    <source>
        <dbReference type="SAM" id="Phobius"/>
    </source>
</evidence>
<accession>A0A5N5SX10</accession>
<dbReference type="EMBL" id="SEYY01019289">
    <property type="protein sequence ID" value="KAB7498438.1"/>
    <property type="molecule type" value="Genomic_DNA"/>
</dbReference>
<comment type="caution">
    <text evidence="2">The sequence shown here is derived from an EMBL/GenBank/DDBJ whole genome shotgun (WGS) entry which is preliminary data.</text>
</comment>
<name>A0A5N5SX10_9CRUS</name>
<proteinExistence type="predicted"/>
<dbReference type="Proteomes" id="UP000326759">
    <property type="component" value="Unassembled WGS sequence"/>
</dbReference>
<protein>
    <recommendedName>
        <fullName evidence="4">Diacylglycerol O-acyltransferase</fullName>
    </recommendedName>
</protein>
<keyword evidence="3" id="KW-1185">Reference proteome</keyword>
<dbReference type="OrthoDB" id="619536at2759"/>
<evidence type="ECO:0000313" key="3">
    <source>
        <dbReference type="Proteomes" id="UP000326759"/>
    </source>
</evidence>
<evidence type="ECO:0008006" key="4">
    <source>
        <dbReference type="Google" id="ProtNLM"/>
    </source>
</evidence>
<reference evidence="2 3" key="1">
    <citation type="journal article" date="2019" name="PLoS Biol.">
        <title>Sex chromosomes control vertical transmission of feminizing Wolbachia symbionts in an isopod.</title>
        <authorList>
            <person name="Becking T."/>
            <person name="Chebbi M.A."/>
            <person name="Giraud I."/>
            <person name="Moumen B."/>
            <person name="Laverre T."/>
            <person name="Caubet Y."/>
            <person name="Peccoud J."/>
            <person name="Gilbert C."/>
            <person name="Cordaux R."/>
        </authorList>
    </citation>
    <scope>NUCLEOTIDE SEQUENCE [LARGE SCALE GENOMIC DNA]</scope>
    <source>
        <strain evidence="2">ANa2</strain>
        <tissue evidence="2">Whole body excluding digestive tract and cuticle</tissue>
    </source>
</reference>
<evidence type="ECO:0000313" key="2">
    <source>
        <dbReference type="EMBL" id="KAB7498438.1"/>
    </source>
</evidence>
<keyword evidence="1" id="KW-0812">Transmembrane</keyword>
<sequence>MIFLCITGMCVSSVLFLFCLPTFLLFWFISKFVYFLIWLKFGDSYTRPTSMDILQGLESEKSRPFINLVARCEGKVDIEIFAKKFHEEIMLVKNKRGEFRYKKFSQVFEQHYGYHIFRDAENFDIRNCIEKVDIKTLFPEKNFNSTDYQDVRAKKISSIEKPDDLIHVKYETVVNGEKIEKLMPVDWEILVERALERYGAREIPKGVPQWEIILVEEEKSYTIIFRMHHSYCDGIYFLRFIMEHISDTPIECKLPYNYHQPNVLKR</sequence>
<keyword evidence="1" id="KW-0472">Membrane</keyword>
<dbReference type="AlphaFoldDB" id="A0A5N5SX10"/>
<keyword evidence="1" id="KW-1133">Transmembrane helix</keyword>
<feature type="transmembrane region" description="Helical" evidence="1">
    <location>
        <begin position="6"/>
        <end position="29"/>
    </location>
</feature>